<keyword evidence="2" id="KW-1185">Reference proteome</keyword>
<dbReference type="OrthoDB" id="3699836at2759"/>
<protein>
    <recommendedName>
        <fullName evidence="3">BED-type domain-containing protein</fullName>
    </recommendedName>
</protein>
<feature type="non-terminal residue" evidence="1">
    <location>
        <position position="1"/>
    </location>
</feature>
<evidence type="ECO:0008006" key="3">
    <source>
        <dbReference type="Google" id="ProtNLM"/>
    </source>
</evidence>
<evidence type="ECO:0000313" key="1">
    <source>
        <dbReference type="EMBL" id="KAF2181519.1"/>
    </source>
</evidence>
<sequence>AYIRCKHLTKTPAQIRRRKSPIWQWGEDIVAKDQPTSDRLFYCYLCEKKGAYQELMKIADGNTTALNHLAEDHNMDRYTGKLENRTRPPPSQPTLREAPELLALNWQRNWDAWKLIFVRWIVYCHIAFYQVSSSRYKYCTWLGNK</sequence>
<gene>
    <name evidence="1" type="ORF">K469DRAFT_713577</name>
</gene>
<accession>A0A6A6DTH4</accession>
<dbReference type="AlphaFoldDB" id="A0A6A6DTH4"/>
<evidence type="ECO:0000313" key="2">
    <source>
        <dbReference type="Proteomes" id="UP000800200"/>
    </source>
</evidence>
<dbReference type="EMBL" id="ML994652">
    <property type="protein sequence ID" value="KAF2181519.1"/>
    <property type="molecule type" value="Genomic_DNA"/>
</dbReference>
<proteinExistence type="predicted"/>
<dbReference type="Proteomes" id="UP000800200">
    <property type="component" value="Unassembled WGS sequence"/>
</dbReference>
<organism evidence="1 2">
    <name type="scientific">Zopfia rhizophila CBS 207.26</name>
    <dbReference type="NCBI Taxonomy" id="1314779"/>
    <lineage>
        <taxon>Eukaryota</taxon>
        <taxon>Fungi</taxon>
        <taxon>Dikarya</taxon>
        <taxon>Ascomycota</taxon>
        <taxon>Pezizomycotina</taxon>
        <taxon>Dothideomycetes</taxon>
        <taxon>Dothideomycetes incertae sedis</taxon>
        <taxon>Zopfiaceae</taxon>
        <taxon>Zopfia</taxon>
    </lineage>
</organism>
<name>A0A6A6DTH4_9PEZI</name>
<reference evidence="1" key="1">
    <citation type="journal article" date="2020" name="Stud. Mycol.">
        <title>101 Dothideomycetes genomes: a test case for predicting lifestyles and emergence of pathogens.</title>
        <authorList>
            <person name="Haridas S."/>
            <person name="Albert R."/>
            <person name="Binder M."/>
            <person name="Bloem J."/>
            <person name="Labutti K."/>
            <person name="Salamov A."/>
            <person name="Andreopoulos B."/>
            <person name="Baker S."/>
            <person name="Barry K."/>
            <person name="Bills G."/>
            <person name="Bluhm B."/>
            <person name="Cannon C."/>
            <person name="Castanera R."/>
            <person name="Culley D."/>
            <person name="Daum C."/>
            <person name="Ezra D."/>
            <person name="Gonzalez J."/>
            <person name="Henrissat B."/>
            <person name="Kuo A."/>
            <person name="Liang C."/>
            <person name="Lipzen A."/>
            <person name="Lutzoni F."/>
            <person name="Magnuson J."/>
            <person name="Mondo S."/>
            <person name="Nolan M."/>
            <person name="Ohm R."/>
            <person name="Pangilinan J."/>
            <person name="Park H.-J."/>
            <person name="Ramirez L."/>
            <person name="Alfaro M."/>
            <person name="Sun H."/>
            <person name="Tritt A."/>
            <person name="Yoshinaga Y."/>
            <person name="Zwiers L.-H."/>
            <person name="Turgeon B."/>
            <person name="Goodwin S."/>
            <person name="Spatafora J."/>
            <person name="Crous P."/>
            <person name="Grigoriev I."/>
        </authorList>
    </citation>
    <scope>NUCLEOTIDE SEQUENCE</scope>
    <source>
        <strain evidence="1">CBS 207.26</strain>
    </source>
</reference>